<evidence type="ECO:0000256" key="6">
    <source>
        <dbReference type="ARBA" id="ARBA00023065"/>
    </source>
</evidence>
<comment type="subcellular location">
    <subcellularLocation>
        <location evidence="1">Membrane</location>
        <topology evidence="1">Multi-pass membrane protein</topology>
    </subcellularLocation>
</comment>
<proteinExistence type="inferred from homology"/>
<feature type="coiled-coil region" evidence="8">
    <location>
        <begin position="232"/>
        <end position="266"/>
    </location>
</feature>
<dbReference type="Gene3D" id="3.30.70.2750">
    <property type="match status" value="1"/>
</dbReference>
<evidence type="ECO:0000313" key="10">
    <source>
        <dbReference type="EMBL" id="TFZ41394.1"/>
    </source>
</evidence>
<keyword evidence="6" id="KW-0406">Ion transport</keyword>
<accession>A0A4Z0D939</accession>
<feature type="transmembrane region" description="Helical" evidence="9">
    <location>
        <begin position="363"/>
        <end position="387"/>
    </location>
</feature>
<evidence type="ECO:0000256" key="8">
    <source>
        <dbReference type="SAM" id="Coils"/>
    </source>
</evidence>
<dbReference type="Gene3D" id="3.30.70.2170">
    <property type="match status" value="1"/>
</dbReference>
<organism evidence="10 11">
    <name type="scientific">Soehngenia longivitae</name>
    <dbReference type="NCBI Taxonomy" id="2562294"/>
    <lineage>
        <taxon>Bacteria</taxon>
        <taxon>Bacillati</taxon>
        <taxon>Bacillota</taxon>
        <taxon>Tissierellia</taxon>
        <taxon>Tissierellales</taxon>
        <taxon>Tissierellaceae</taxon>
        <taxon>Soehngenia</taxon>
    </lineage>
</organism>
<evidence type="ECO:0000256" key="2">
    <source>
        <dbReference type="ARBA" id="ARBA00009904"/>
    </source>
</evidence>
<evidence type="ECO:0000256" key="5">
    <source>
        <dbReference type="ARBA" id="ARBA00022989"/>
    </source>
</evidence>
<dbReference type="GO" id="GO:0046961">
    <property type="term" value="F:proton-transporting ATPase activity, rotational mechanism"/>
    <property type="evidence" value="ECO:0007669"/>
    <property type="project" value="InterPro"/>
</dbReference>
<dbReference type="Pfam" id="PF01496">
    <property type="entry name" value="V_ATPase_I"/>
    <property type="match status" value="1"/>
</dbReference>
<evidence type="ECO:0000256" key="3">
    <source>
        <dbReference type="ARBA" id="ARBA00022448"/>
    </source>
</evidence>
<gene>
    <name evidence="10" type="ORF">E4100_02120</name>
</gene>
<keyword evidence="3" id="KW-0813">Transport</keyword>
<feature type="transmembrane region" description="Helical" evidence="9">
    <location>
        <begin position="509"/>
        <end position="527"/>
    </location>
</feature>
<dbReference type="AlphaFoldDB" id="A0A4Z0D939"/>
<dbReference type="GO" id="GO:0033179">
    <property type="term" value="C:proton-transporting V-type ATPase, V0 domain"/>
    <property type="evidence" value="ECO:0007669"/>
    <property type="project" value="InterPro"/>
</dbReference>
<evidence type="ECO:0000256" key="9">
    <source>
        <dbReference type="SAM" id="Phobius"/>
    </source>
</evidence>
<keyword evidence="7 9" id="KW-0472">Membrane</keyword>
<dbReference type="OrthoDB" id="9803814at2"/>
<feature type="transmembrane region" description="Helical" evidence="9">
    <location>
        <begin position="408"/>
        <end position="426"/>
    </location>
</feature>
<evidence type="ECO:0000256" key="4">
    <source>
        <dbReference type="ARBA" id="ARBA00022692"/>
    </source>
</evidence>
<feature type="transmembrane region" description="Helical" evidence="9">
    <location>
        <begin position="560"/>
        <end position="581"/>
    </location>
</feature>
<keyword evidence="4 9" id="KW-0812">Transmembrane</keyword>
<comment type="caution">
    <text evidence="10">The sequence shown here is derived from an EMBL/GenBank/DDBJ whole genome shotgun (WGS) entry which is preliminary data.</text>
</comment>
<dbReference type="PANTHER" id="PTHR11629">
    <property type="entry name" value="VACUOLAR PROTON ATPASES"/>
    <property type="match status" value="1"/>
</dbReference>
<evidence type="ECO:0000256" key="7">
    <source>
        <dbReference type="ARBA" id="ARBA00023136"/>
    </source>
</evidence>
<keyword evidence="5 9" id="KW-1133">Transmembrane helix</keyword>
<dbReference type="Gene3D" id="1.20.1460.20">
    <property type="match status" value="1"/>
</dbReference>
<dbReference type="PANTHER" id="PTHR11629:SF63">
    <property type="entry name" value="V-TYPE PROTON ATPASE SUBUNIT A"/>
    <property type="match status" value="1"/>
</dbReference>
<dbReference type="RefSeq" id="WP_135270378.1">
    <property type="nucleotide sequence ID" value="NZ_SRIB01000002.1"/>
</dbReference>
<dbReference type="Proteomes" id="UP000298381">
    <property type="component" value="Unassembled WGS sequence"/>
</dbReference>
<name>A0A4Z0D939_9FIRM</name>
<evidence type="ECO:0000256" key="1">
    <source>
        <dbReference type="ARBA" id="ARBA00004141"/>
    </source>
</evidence>
<keyword evidence="8" id="KW-0175">Coiled coil</keyword>
<dbReference type="GO" id="GO:0016471">
    <property type="term" value="C:vacuolar proton-transporting V-type ATPase complex"/>
    <property type="evidence" value="ECO:0007669"/>
    <property type="project" value="TreeGrafter"/>
</dbReference>
<feature type="transmembrane region" description="Helical" evidence="9">
    <location>
        <begin position="482"/>
        <end position="503"/>
    </location>
</feature>
<sequence>MAIVKMSEFSLFAFDVEKEALLKTLQNFGYVHFSNLTEEFGDESLGLEPVKVPHKLTEIEEKLSKVSSAVSILSKYEQKESSIKAMMEGNKTYSFEELEKIVLDIDYIALADEILSLSKEKDDIVQKIEHLRTEIDELKPWQYLGASIETLSNTYFSDITIGTVSRKLKEKLIEIMSEAENGYYEIINEDKNNLYLLLISHKSDTDDLIDSLKNLSFTKVKLQIKLTPDEEIKIREEKIKKYELEIEEIENNLKERLDYLENLKLAFDYLNNLKLRFSVSENFIKTEKVVFIKGYIPTSKKDEFEKSVREALGNVYYLEIKEAEKENPKVPILLENSNYAETFESLTGMYALPKYSEIDPTPFLAPFYTLFFGMMAADVGYGLIMLLGTFFALKKFKLSDAQRKSIKFFYYLSFSVIIWGFIYGSLFGGVVKIPGLIDPANDYNTVLLMSIAFGVIHVMFALGLKAYMLIRDRKILDALFDVGFWYFALIGSIVFLLSTMGIIGGVIKTISLVMMIVGMLGIVATGGRSSGSIGGKLAGGFYSLYGITGYIGDFVSYSRLMALGLAGGFIAGAINMIAGMVSGLGVVGFILAIVIFIAGQLFNLGLSLLGAYVHSIRLIYVEFFGKFYEGGGPKFNLLRAKPKYINIK</sequence>
<reference evidence="10 11" key="1">
    <citation type="submission" date="2019-03" db="EMBL/GenBank/DDBJ databases">
        <title>Draft genome sequence data and analysis of a Fermenting Bacterium, Soehngenia longevitae strain 1933PT, isolated from petroleum reservoir in Azerbaijan.</title>
        <authorList>
            <person name="Grouzdev D.S."/>
            <person name="Bidzhieva S.K."/>
            <person name="Sokolova D.S."/>
            <person name="Tourova T.P."/>
            <person name="Poltaraus A.B."/>
            <person name="Nazina T.N."/>
        </authorList>
    </citation>
    <scope>NUCLEOTIDE SEQUENCE [LARGE SCALE GENOMIC DNA]</scope>
    <source>
        <strain evidence="10 11">1933P</strain>
    </source>
</reference>
<dbReference type="EMBL" id="SRIB01000002">
    <property type="protein sequence ID" value="TFZ41394.1"/>
    <property type="molecule type" value="Genomic_DNA"/>
</dbReference>
<feature type="transmembrane region" description="Helical" evidence="9">
    <location>
        <begin position="587"/>
        <end position="613"/>
    </location>
</feature>
<dbReference type="GO" id="GO:0007035">
    <property type="term" value="P:vacuolar acidification"/>
    <property type="evidence" value="ECO:0007669"/>
    <property type="project" value="TreeGrafter"/>
</dbReference>
<protein>
    <submittedName>
        <fullName evidence="10">V-type ATP synthase subunit I</fullName>
    </submittedName>
</protein>
<feature type="transmembrane region" description="Helical" evidence="9">
    <location>
        <begin position="446"/>
        <end position="470"/>
    </location>
</feature>
<evidence type="ECO:0000313" key="11">
    <source>
        <dbReference type="Proteomes" id="UP000298381"/>
    </source>
</evidence>
<dbReference type="GO" id="GO:0051117">
    <property type="term" value="F:ATPase binding"/>
    <property type="evidence" value="ECO:0007669"/>
    <property type="project" value="TreeGrafter"/>
</dbReference>
<comment type="similarity">
    <text evidence="2">Belongs to the V-ATPase 116 kDa subunit family.</text>
</comment>
<keyword evidence="11" id="KW-1185">Reference proteome</keyword>
<dbReference type="InterPro" id="IPR002490">
    <property type="entry name" value="V-ATPase_116kDa_su"/>
</dbReference>